<evidence type="ECO:0000256" key="3">
    <source>
        <dbReference type="ARBA" id="ARBA00022448"/>
    </source>
</evidence>
<evidence type="ECO:0000256" key="7">
    <source>
        <dbReference type="ARBA" id="ARBA00023053"/>
    </source>
</evidence>
<dbReference type="PANTHER" id="PTHR11690">
    <property type="entry name" value="AMILORIDE-SENSITIVE SODIUM CHANNEL-RELATED"/>
    <property type="match status" value="1"/>
</dbReference>
<evidence type="ECO:0000256" key="10">
    <source>
        <dbReference type="ARBA" id="ARBA00023201"/>
    </source>
</evidence>
<name>A0A2W1BKH6_HELAM</name>
<evidence type="ECO:0000256" key="1">
    <source>
        <dbReference type="ARBA" id="ARBA00004141"/>
    </source>
</evidence>
<dbReference type="AlphaFoldDB" id="A0A2W1BKH6"/>
<comment type="similarity">
    <text evidence="2 12">Belongs to the amiloride-sensitive sodium channel (TC 1.A.6) family.</text>
</comment>
<evidence type="ECO:0000313" key="14">
    <source>
        <dbReference type="EMBL" id="PZC74771.1"/>
    </source>
</evidence>
<keyword evidence="6 13" id="KW-1133">Transmembrane helix</keyword>
<dbReference type="GO" id="GO:0005886">
    <property type="term" value="C:plasma membrane"/>
    <property type="evidence" value="ECO:0007669"/>
    <property type="project" value="TreeGrafter"/>
</dbReference>
<evidence type="ECO:0000313" key="15">
    <source>
        <dbReference type="Proteomes" id="UP000249218"/>
    </source>
</evidence>
<dbReference type="Gene3D" id="1.10.287.770">
    <property type="entry name" value="YojJ-like"/>
    <property type="match status" value="1"/>
</dbReference>
<dbReference type="Proteomes" id="UP000249218">
    <property type="component" value="Unassembled WGS sequence"/>
</dbReference>
<evidence type="ECO:0000256" key="12">
    <source>
        <dbReference type="RuleBase" id="RU000679"/>
    </source>
</evidence>
<organism evidence="14 15">
    <name type="scientific">Helicoverpa armigera</name>
    <name type="common">Cotton bollworm</name>
    <name type="synonym">Heliothis armigera</name>
    <dbReference type="NCBI Taxonomy" id="29058"/>
    <lineage>
        <taxon>Eukaryota</taxon>
        <taxon>Metazoa</taxon>
        <taxon>Ecdysozoa</taxon>
        <taxon>Arthropoda</taxon>
        <taxon>Hexapoda</taxon>
        <taxon>Insecta</taxon>
        <taxon>Pterygota</taxon>
        <taxon>Neoptera</taxon>
        <taxon>Endopterygota</taxon>
        <taxon>Lepidoptera</taxon>
        <taxon>Glossata</taxon>
        <taxon>Ditrysia</taxon>
        <taxon>Noctuoidea</taxon>
        <taxon>Noctuidae</taxon>
        <taxon>Heliothinae</taxon>
        <taxon>Helicoverpa</taxon>
    </lineage>
</organism>
<keyword evidence="8 12" id="KW-0406">Ion transport</keyword>
<accession>A0A2W1BKH6</accession>
<evidence type="ECO:0000256" key="8">
    <source>
        <dbReference type="ARBA" id="ARBA00023065"/>
    </source>
</evidence>
<keyword evidence="3 12" id="KW-0813">Transport</keyword>
<evidence type="ECO:0000256" key="5">
    <source>
        <dbReference type="ARBA" id="ARBA00022692"/>
    </source>
</evidence>
<dbReference type="OrthoDB" id="6021021at2759"/>
<keyword evidence="4 12" id="KW-0894">Sodium channel</keyword>
<keyword evidence="11 12" id="KW-0407">Ion channel</keyword>
<feature type="transmembrane region" description="Helical" evidence="13">
    <location>
        <begin position="84"/>
        <end position="110"/>
    </location>
</feature>
<evidence type="ECO:0000256" key="4">
    <source>
        <dbReference type="ARBA" id="ARBA00022461"/>
    </source>
</evidence>
<keyword evidence="9 13" id="KW-0472">Membrane</keyword>
<evidence type="ECO:0000256" key="11">
    <source>
        <dbReference type="ARBA" id="ARBA00023303"/>
    </source>
</evidence>
<keyword evidence="15" id="KW-1185">Reference proteome</keyword>
<evidence type="ECO:0000256" key="2">
    <source>
        <dbReference type="ARBA" id="ARBA00007193"/>
    </source>
</evidence>
<keyword evidence="7" id="KW-0915">Sodium</keyword>
<dbReference type="PANTHER" id="PTHR11690:SF288">
    <property type="entry name" value="AMILORIDE-SENSITIVE NA+ CHANNEL-RELATED"/>
    <property type="match status" value="1"/>
</dbReference>
<gene>
    <name evidence="14" type="primary">HaOG207277</name>
    <name evidence="14" type="ORF">B5X24_HaOG207277</name>
</gene>
<dbReference type="EMBL" id="KZ150029">
    <property type="protein sequence ID" value="PZC74771.1"/>
    <property type="molecule type" value="Genomic_DNA"/>
</dbReference>
<dbReference type="PRINTS" id="PR01078">
    <property type="entry name" value="AMINACHANNEL"/>
</dbReference>
<protein>
    <submittedName>
        <fullName evidence="14">Uncharacterized protein</fullName>
    </submittedName>
</protein>
<reference evidence="14 15" key="1">
    <citation type="journal article" date="2017" name="BMC Biol.">
        <title>Genomic innovations, transcriptional plasticity and gene loss underlying the evolution and divergence of two highly polyphagous and invasive Helicoverpa pest species.</title>
        <authorList>
            <person name="Pearce S.L."/>
            <person name="Clarke D.F."/>
            <person name="East P.D."/>
            <person name="Elfekih S."/>
            <person name="Gordon K.H."/>
            <person name="Jermiin L.S."/>
            <person name="McGaughran A."/>
            <person name="Oakeshott J.G."/>
            <person name="Papanikolaou A."/>
            <person name="Perera O.P."/>
            <person name="Rane R.V."/>
            <person name="Richards S."/>
            <person name="Tay W.T."/>
            <person name="Walsh T.K."/>
            <person name="Anderson A."/>
            <person name="Anderson C.J."/>
            <person name="Asgari S."/>
            <person name="Board P.G."/>
            <person name="Bretschneider A."/>
            <person name="Campbell P.M."/>
            <person name="Chertemps T."/>
            <person name="Christeller J.T."/>
            <person name="Coppin C.W."/>
            <person name="Downes S.J."/>
            <person name="Duan G."/>
            <person name="Farnsworth C.A."/>
            <person name="Good R.T."/>
            <person name="Han L.B."/>
            <person name="Han Y.C."/>
            <person name="Hatje K."/>
            <person name="Horne I."/>
            <person name="Huang Y.P."/>
            <person name="Hughes D.S."/>
            <person name="Jacquin-Joly E."/>
            <person name="James W."/>
            <person name="Jhangiani S."/>
            <person name="Kollmar M."/>
            <person name="Kuwar S.S."/>
            <person name="Li S."/>
            <person name="Liu N.Y."/>
            <person name="Maibeche M.T."/>
            <person name="Miller J.R."/>
            <person name="Montagne N."/>
            <person name="Perry T."/>
            <person name="Qu J."/>
            <person name="Song S.V."/>
            <person name="Sutton G.G."/>
            <person name="Vogel H."/>
            <person name="Walenz B.P."/>
            <person name="Xu W."/>
            <person name="Zhang H.J."/>
            <person name="Zou Z."/>
            <person name="Batterham P."/>
            <person name="Edwards O.R."/>
            <person name="Feyereisen R."/>
            <person name="Gibbs R.A."/>
            <person name="Heckel D.G."/>
            <person name="McGrath A."/>
            <person name="Robin C."/>
            <person name="Scherer S.E."/>
            <person name="Worley K.C."/>
            <person name="Wu Y.D."/>
        </authorList>
    </citation>
    <scope>NUCLEOTIDE SEQUENCE [LARGE SCALE GENOMIC DNA]</scope>
    <source>
        <strain evidence="14">Harm_GR_Male_#8</strain>
        <tissue evidence="14">Whole organism</tissue>
    </source>
</reference>
<sequence>MLKQESIQGNFTCHCLPSCNSVDYNAEILKTDFKLKKFINIVKKLRNYSDDSFNNINLSKIEMYFMKPRFLSMRRSELFGVTDFLANCGGLLGLFLGFSFLSLVEIIYFLSLRLCCTLKKDLEEEKAKANLEQDSTVPVILA</sequence>
<evidence type="ECO:0000256" key="13">
    <source>
        <dbReference type="SAM" id="Phobius"/>
    </source>
</evidence>
<proteinExistence type="inferred from homology"/>
<keyword evidence="10 12" id="KW-0739">Sodium transport</keyword>
<dbReference type="Pfam" id="PF00858">
    <property type="entry name" value="ASC"/>
    <property type="match status" value="1"/>
</dbReference>
<comment type="subcellular location">
    <subcellularLocation>
        <location evidence="1">Membrane</location>
        <topology evidence="1">Multi-pass membrane protein</topology>
    </subcellularLocation>
</comment>
<evidence type="ECO:0000256" key="6">
    <source>
        <dbReference type="ARBA" id="ARBA00022989"/>
    </source>
</evidence>
<dbReference type="GO" id="GO:0015280">
    <property type="term" value="F:ligand-gated sodium channel activity"/>
    <property type="evidence" value="ECO:0007669"/>
    <property type="project" value="TreeGrafter"/>
</dbReference>
<keyword evidence="5 12" id="KW-0812">Transmembrane</keyword>
<dbReference type="InterPro" id="IPR001873">
    <property type="entry name" value="ENaC"/>
</dbReference>
<evidence type="ECO:0000256" key="9">
    <source>
        <dbReference type="ARBA" id="ARBA00023136"/>
    </source>
</evidence>